<dbReference type="EMBL" id="KN846952">
    <property type="protein sequence ID" value="KIV83385.1"/>
    <property type="molecule type" value="Genomic_DNA"/>
</dbReference>
<proteinExistence type="predicted"/>
<dbReference type="InterPro" id="IPR052895">
    <property type="entry name" value="HetReg/Transcr_Mod"/>
</dbReference>
<evidence type="ECO:0000313" key="2">
    <source>
        <dbReference type="EMBL" id="KIV83385.1"/>
    </source>
</evidence>
<dbReference type="PANTHER" id="PTHR24148:SF82">
    <property type="entry name" value="HETEROKARYON INCOMPATIBILITY DOMAIN-CONTAINING PROTEIN"/>
    <property type="match status" value="1"/>
</dbReference>
<protein>
    <recommendedName>
        <fullName evidence="1">Heterokaryon incompatibility domain-containing protein</fullName>
    </recommendedName>
</protein>
<gene>
    <name evidence="2" type="ORF">PV11_05416</name>
</gene>
<sequence length="612" mass="68749">MDSIWAPINSSDKEIRIVAIEPSSDFDAEISCKLRIASLKHDPLPEFAALSYAWGPATLTKQIRVNSAAISVTPNLEKALRYLRRKDKAMMYWIDAISIDQGDWEEKMQQVRLMSYIYRCSTMVCVWLGEPSEYSPLGMSLLGGVDSDPSQWLYEQPMDADYALECAEALKEILSRPWWSRLWTAQEFALAPVSKIACGWRWFDSEQLIKHDAFSRVVKHLQTHGLSKAFGWSLYKLWRNTLAPTVATKSLWNFMPGRERWQMALLFGMILEQCASRQCSDDRDRVFALLGLIPEPLTSSMNVDYSSSVENVFQTFTINLIRHLSSLKLLLTSGLGHQSVPNLPSWVPDLSMRRLEWLPAWYEDSRTSFSAFARKHWAWAHASNQLILKGVRVGSIPADRLGVVSKKTFVSLNPDDVAEARRALHSWMVLCGVVGQERGAALYSNGSSKAEAFYRTVCGDTKTIMSESGNGDSSVRLQASDIDAIIKNVGWEETRMLDDGTGAVRYLLPPSVGDRRLFVTDTGYFGNGGPSVEPNDQVFILMGCHYPAILRPMDSTPQLTTYKLVETCYVHGVMDGEFFDGVSISEPSEPVAAYLERVEKFGDHAVEPVVLC</sequence>
<feature type="domain" description="Heterokaryon incompatibility" evidence="1">
    <location>
        <begin position="47"/>
        <end position="187"/>
    </location>
</feature>
<dbReference type="STRING" id="1016849.A0A0D1W3N7"/>
<dbReference type="Proteomes" id="UP000053599">
    <property type="component" value="Unassembled WGS sequence"/>
</dbReference>
<accession>A0A0D1W3N7</accession>
<evidence type="ECO:0000313" key="3">
    <source>
        <dbReference type="Proteomes" id="UP000053599"/>
    </source>
</evidence>
<organism evidence="2 3">
    <name type="scientific">Exophiala sideris</name>
    <dbReference type="NCBI Taxonomy" id="1016849"/>
    <lineage>
        <taxon>Eukaryota</taxon>
        <taxon>Fungi</taxon>
        <taxon>Dikarya</taxon>
        <taxon>Ascomycota</taxon>
        <taxon>Pezizomycotina</taxon>
        <taxon>Eurotiomycetes</taxon>
        <taxon>Chaetothyriomycetidae</taxon>
        <taxon>Chaetothyriales</taxon>
        <taxon>Herpotrichiellaceae</taxon>
        <taxon>Exophiala</taxon>
    </lineage>
</organism>
<dbReference type="Pfam" id="PF06985">
    <property type="entry name" value="HET"/>
    <property type="match status" value="1"/>
</dbReference>
<reference evidence="2 3" key="1">
    <citation type="submission" date="2015-01" db="EMBL/GenBank/DDBJ databases">
        <title>The Genome Sequence of Exophiala sideris CBS121828.</title>
        <authorList>
            <consortium name="The Broad Institute Genomics Platform"/>
            <person name="Cuomo C."/>
            <person name="de Hoog S."/>
            <person name="Gorbushina A."/>
            <person name="Stielow B."/>
            <person name="Teixiera M."/>
            <person name="Abouelleil A."/>
            <person name="Chapman S.B."/>
            <person name="Priest M."/>
            <person name="Young S.K."/>
            <person name="Wortman J."/>
            <person name="Nusbaum C."/>
            <person name="Birren B."/>
        </authorList>
    </citation>
    <scope>NUCLEOTIDE SEQUENCE [LARGE SCALE GENOMIC DNA]</scope>
    <source>
        <strain evidence="2 3">CBS 121828</strain>
    </source>
</reference>
<dbReference type="PANTHER" id="PTHR24148">
    <property type="entry name" value="ANKYRIN REPEAT DOMAIN-CONTAINING PROTEIN 39 HOMOLOG-RELATED"/>
    <property type="match status" value="1"/>
</dbReference>
<dbReference type="AlphaFoldDB" id="A0A0D1W3N7"/>
<dbReference type="InterPro" id="IPR010730">
    <property type="entry name" value="HET"/>
</dbReference>
<dbReference type="Pfam" id="PF26639">
    <property type="entry name" value="Het-6_barrel"/>
    <property type="match status" value="1"/>
</dbReference>
<dbReference type="OrthoDB" id="4113531at2759"/>
<name>A0A0D1W3N7_9EURO</name>
<evidence type="ECO:0000259" key="1">
    <source>
        <dbReference type="Pfam" id="PF06985"/>
    </source>
</evidence>
<dbReference type="HOGENOM" id="CLU_004184_7_4_1"/>